<dbReference type="AlphaFoldDB" id="A0A914Z2J2"/>
<evidence type="ECO:0000313" key="3">
    <source>
        <dbReference type="WBParaSite" id="PSU_v2.g4472.t1"/>
    </source>
</evidence>
<evidence type="ECO:0000313" key="2">
    <source>
        <dbReference type="Proteomes" id="UP000887577"/>
    </source>
</evidence>
<organism evidence="2 3">
    <name type="scientific">Panagrolaimus superbus</name>
    <dbReference type="NCBI Taxonomy" id="310955"/>
    <lineage>
        <taxon>Eukaryota</taxon>
        <taxon>Metazoa</taxon>
        <taxon>Ecdysozoa</taxon>
        <taxon>Nematoda</taxon>
        <taxon>Chromadorea</taxon>
        <taxon>Rhabditida</taxon>
        <taxon>Tylenchina</taxon>
        <taxon>Panagrolaimomorpha</taxon>
        <taxon>Panagrolaimoidea</taxon>
        <taxon>Panagrolaimidae</taxon>
        <taxon>Panagrolaimus</taxon>
    </lineage>
</organism>
<evidence type="ECO:0000256" key="1">
    <source>
        <dbReference type="SAM" id="MobiDB-lite"/>
    </source>
</evidence>
<reference evidence="3" key="1">
    <citation type="submission" date="2022-11" db="UniProtKB">
        <authorList>
            <consortium name="WormBaseParasite"/>
        </authorList>
    </citation>
    <scope>IDENTIFICATION</scope>
</reference>
<dbReference type="WBParaSite" id="PSU_v2.g4472.t1">
    <property type="protein sequence ID" value="PSU_v2.g4472.t1"/>
    <property type="gene ID" value="PSU_v2.g4472"/>
</dbReference>
<proteinExistence type="predicted"/>
<dbReference type="Proteomes" id="UP000887577">
    <property type="component" value="Unplaced"/>
</dbReference>
<sequence>MGDEFESNNFENIEAGSNESLLDMLHGIASKHPYSPALKSSKSHLTSEVDVSFKDLEPPLSGRSYTAACKTSPTQISDDRCSRLSTVSTSSYFAKNPDMTMFYSPQIPIEHKPEKVVEEINKQFEPMKMKMLSESVKLQPQPVQQIQKVTFAKPLINSFSTSVPASPSQSYRNIAAENSATFASTVERQSERVVEEQPVKALNVSIDGQPKPVQQVQKVTFAKNLVHVSSPSREAISSHTVRQQQPAPPANASVQRQPLRALSLGDQSSVPLVYAPTRHPLPKPAPQIGKRSKMLEFWRQKETENGGLPISYSNSEI</sequence>
<keyword evidence="2" id="KW-1185">Reference proteome</keyword>
<feature type="region of interest" description="Disordered" evidence="1">
    <location>
        <begin position="232"/>
        <end position="256"/>
    </location>
</feature>
<accession>A0A914Z2J2</accession>
<feature type="compositionally biased region" description="Polar residues" evidence="1">
    <location>
        <begin position="232"/>
        <end position="245"/>
    </location>
</feature>
<protein>
    <submittedName>
        <fullName evidence="3">Uncharacterized protein</fullName>
    </submittedName>
</protein>
<name>A0A914Z2J2_9BILA</name>